<dbReference type="InterPro" id="IPR011989">
    <property type="entry name" value="ARM-like"/>
</dbReference>
<dbReference type="EMBL" id="BMMZ01000014">
    <property type="protein sequence ID" value="GGL79542.1"/>
    <property type="molecule type" value="Genomic_DNA"/>
</dbReference>
<reference evidence="1" key="2">
    <citation type="submission" date="2020-09" db="EMBL/GenBank/DDBJ databases">
        <authorList>
            <person name="Sun Q."/>
            <person name="Zhou Y."/>
        </authorList>
    </citation>
    <scope>NUCLEOTIDE SEQUENCE</scope>
    <source>
        <strain evidence="1">CGMCC 4.7306</strain>
    </source>
</reference>
<evidence type="ECO:0000313" key="1">
    <source>
        <dbReference type="EMBL" id="GGL79542.1"/>
    </source>
</evidence>
<proteinExistence type="predicted"/>
<gene>
    <name evidence="1" type="ORF">GCM10011575_42320</name>
</gene>
<evidence type="ECO:0000313" key="2">
    <source>
        <dbReference type="Proteomes" id="UP000613840"/>
    </source>
</evidence>
<name>A0A917SG68_9ACTN</name>
<dbReference type="Proteomes" id="UP000613840">
    <property type="component" value="Unassembled WGS sequence"/>
</dbReference>
<reference evidence="1" key="1">
    <citation type="journal article" date="2014" name="Int. J. Syst. Evol. Microbiol.">
        <title>Complete genome sequence of Corynebacterium casei LMG S-19264T (=DSM 44701T), isolated from a smear-ripened cheese.</title>
        <authorList>
            <consortium name="US DOE Joint Genome Institute (JGI-PGF)"/>
            <person name="Walter F."/>
            <person name="Albersmeier A."/>
            <person name="Kalinowski J."/>
            <person name="Ruckert C."/>
        </authorList>
    </citation>
    <scope>NUCLEOTIDE SEQUENCE</scope>
    <source>
        <strain evidence="1">CGMCC 4.7306</strain>
    </source>
</reference>
<sequence length="130" mass="13847">MMPSSGPTYYCWSCYGRNDHASGPCDHCGDEIEPPADADLTTRLVWGIRHPNPDVALMSVRRLPMVGDSSAIPALRAAVIDPPDPYVAAAALKSLLSLSSVAEEEELLRSSVSTGPPLVASIAREALKNM</sequence>
<dbReference type="InterPro" id="IPR016024">
    <property type="entry name" value="ARM-type_fold"/>
</dbReference>
<dbReference type="Gene3D" id="1.25.10.10">
    <property type="entry name" value="Leucine-rich Repeat Variant"/>
    <property type="match status" value="1"/>
</dbReference>
<dbReference type="SUPFAM" id="SSF48371">
    <property type="entry name" value="ARM repeat"/>
    <property type="match status" value="1"/>
</dbReference>
<evidence type="ECO:0008006" key="3">
    <source>
        <dbReference type="Google" id="ProtNLM"/>
    </source>
</evidence>
<dbReference type="Pfam" id="PF13646">
    <property type="entry name" value="HEAT_2"/>
    <property type="match status" value="1"/>
</dbReference>
<protein>
    <recommendedName>
        <fullName evidence="3">HEAT repeat-containing protein</fullName>
    </recommendedName>
</protein>
<organism evidence="1 2">
    <name type="scientific">Microlunatus endophyticus</name>
    <dbReference type="NCBI Taxonomy" id="1716077"/>
    <lineage>
        <taxon>Bacteria</taxon>
        <taxon>Bacillati</taxon>
        <taxon>Actinomycetota</taxon>
        <taxon>Actinomycetes</taxon>
        <taxon>Propionibacteriales</taxon>
        <taxon>Propionibacteriaceae</taxon>
        <taxon>Microlunatus</taxon>
    </lineage>
</organism>
<comment type="caution">
    <text evidence="1">The sequence shown here is derived from an EMBL/GenBank/DDBJ whole genome shotgun (WGS) entry which is preliminary data.</text>
</comment>
<accession>A0A917SG68</accession>
<dbReference type="AlphaFoldDB" id="A0A917SG68"/>
<keyword evidence="2" id="KW-1185">Reference proteome</keyword>